<dbReference type="InterPro" id="IPR031569">
    <property type="entry name" value="ApeC"/>
</dbReference>
<name>A0A9W9Z0D6_9CNID</name>
<dbReference type="PANTHER" id="PTHR19324:SF33">
    <property type="entry name" value="MUCIN-5AC"/>
    <property type="match status" value="1"/>
</dbReference>
<dbReference type="InterPro" id="IPR000859">
    <property type="entry name" value="CUB_dom"/>
</dbReference>
<organism evidence="4 5">
    <name type="scientific">Desmophyllum pertusum</name>
    <dbReference type="NCBI Taxonomy" id="174260"/>
    <lineage>
        <taxon>Eukaryota</taxon>
        <taxon>Metazoa</taxon>
        <taxon>Cnidaria</taxon>
        <taxon>Anthozoa</taxon>
        <taxon>Hexacorallia</taxon>
        <taxon>Scleractinia</taxon>
        <taxon>Caryophylliina</taxon>
        <taxon>Caryophylliidae</taxon>
        <taxon>Desmophyllum</taxon>
    </lineage>
</organism>
<comment type="caution">
    <text evidence="4">The sequence shown here is derived from an EMBL/GenBank/DDBJ whole genome shotgun (WGS) entry which is preliminary data.</text>
</comment>
<gene>
    <name evidence="4" type="ORF">OS493_018050</name>
</gene>
<dbReference type="Pfam" id="PF16977">
    <property type="entry name" value="ApeC"/>
    <property type="match status" value="1"/>
</dbReference>
<sequence>MKERNSVNDMPFIPSVLYYFVPNIATLEWPAGSYALPMTESGCPEGSGFTWYTGHRKEELENDQNRNKHSTNIHLKTKIGKPDITRYFCVKNSTVADKGKPKWPNGKYCIYKKGDYCPEDFHEGYVLWDDNNEQNGSNRNSKDGELPAGVYSQDTVIYFCCKTIGSAVKRITLPVNKPFYLLAFESTTCQEVQGAVYSLEYVGFDTENTNNRDARVFPYPYGAQLREPAIYYCYYRECKWNLTQPSGAFSSPYFPNNYHDFQDCQWNITVPKGHVIRLQFGVFELESNPYSCGNGRCSCDYVEVKEESVAGDVTTLGRYCMTIVPLPIIQSSTNKMIVTFHSDHAISAKGFNASYTSVAAIKGIIS</sequence>
<comment type="caution">
    <text evidence="2">Lacks conserved residue(s) required for the propagation of feature annotation.</text>
</comment>
<dbReference type="SUPFAM" id="SSF49854">
    <property type="entry name" value="Spermadhesin, CUB domain"/>
    <property type="match status" value="1"/>
</dbReference>
<evidence type="ECO:0000313" key="5">
    <source>
        <dbReference type="Proteomes" id="UP001163046"/>
    </source>
</evidence>
<keyword evidence="1" id="KW-1015">Disulfide bond</keyword>
<dbReference type="FunFam" id="2.60.120.290:FF:000013">
    <property type="entry name" value="Membrane frizzled-related protein"/>
    <property type="match status" value="1"/>
</dbReference>
<accession>A0A9W9Z0D6</accession>
<dbReference type="AlphaFoldDB" id="A0A9W9Z0D6"/>
<dbReference type="EMBL" id="MU826835">
    <property type="protein sequence ID" value="KAJ7372772.1"/>
    <property type="molecule type" value="Genomic_DNA"/>
</dbReference>
<dbReference type="OrthoDB" id="5986870at2759"/>
<protein>
    <recommendedName>
        <fullName evidence="3">CUB domain-containing protein</fullName>
    </recommendedName>
</protein>
<dbReference type="SMART" id="SM00042">
    <property type="entry name" value="CUB"/>
    <property type="match status" value="1"/>
</dbReference>
<evidence type="ECO:0000259" key="3">
    <source>
        <dbReference type="PROSITE" id="PS01180"/>
    </source>
</evidence>
<keyword evidence="5" id="KW-1185">Reference proteome</keyword>
<evidence type="ECO:0000313" key="4">
    <source>
        <dbReference type="EMBL" id="KAJ7372772.1"/>
    </source>
</evidence>
<dbReference type="PROSITE" id="PS01180">
    <property type="entry name" value="CUB"/>
    <property type="match status" value="1"/>
</dbReference>
<dbReference type="Gene3D" id="2.60.120.290">
    <property type="entry name" value="Spermadhesin, CUB domain"/>
    <property type="match status" value="1"/>
</dbReference>
<evidence type="ECO:0000256" key="1">
    <source>
        <dbReference type="ARBA" id="ARBA00023157"/>
    </source>
</evidence>
<dbReference type="Proteomes" id="UP001163046">
    <property type="component" value="Unassembled WGS sequence"/>
</dbReference>
<proteinExistence type="predicted"/>
<dbReference type="PANTHER" id="PTHR19324">
    <property type="entry name" value="PERFORIN-LIKE PROTEIN 1"/>
    <property type="match status" value="1"/>
</dbReference>
<evidence type="ECO:0000256" key="2">
    <source>
        <dbReference type="PROSITE-ProRule" id="PRU00059"/>
    </source>
</evidence>
<reference evidence="4" key="1">
    <citation type="submission" date="2023-01" db="EMBL/GenBank/DDBJ databases">
        <title>Genome assembly of the deep-sea coral Lophelia pertusa.</title>
        <authorList>
            <person name="Herrera S."/>
            <person name="Cordes E."/>
        </authorList>
    </citation>
    <scope>NUCLEOTIDE SEQUENCE</scope>
    <source>
        <strain evidence="4">USNM1676648</strain>
        <tissue evidence="4">Polyp</tissue>
    </source>
</reference>
<feature type="domain" description="CUB" evidence="3">
    <location>
        <begin position="238"/>
        <end position="358"/>
    </location>
</feature>
<dbReference type="InterPro" id="IPR035914">
    <property type="entry name" value="Sperma_CUB_dom_sf"/>
</dbReference>
<dbReference type="Pfam" id="PF00431">
    <property type="entry name" value="CUB"/>
    <property type="match status" value="1"/>
</dbReference>
<dbReference type="CDD" id="cd00041">
    <property type="entry name" value="CUB"/>
    <property type="match status" value="1"/>
</dbReference>